<dbReference type="NCBIfam" id="TIGR00229">
    <property type="entry name" value="sensory_box"/>
    <property type="match status" value="1"/>
</dbReference>
<organism evidence="9 10">
    <name type="scientific">Pseudoalteromonas rubra</name>
    <dbReference type="NCBI Taxonomy" id="43658"/>
    <lineage>
        <taxon>Bacteria</taxon>
        <taxon>Pseudomonadati</taxon>
        <taxon>Pseudomonadota</taxon>
        <taxon>Gammaproteobacteria</taxon>
        <taxon>Alteromonadales</taxon>
        <taxon>Pseudoalteromonadaceae</taxon>
        <taxon>Pseudoalteromonas</taxon>
    </lineage>
</organism>
<name>A0A8T0C1J7_9GAMM</name>
<feature type="repeat" description="TPR" evidence="3">
    <location>
        <begin position="324"/>
        <end position="357"/>
    </location>
</feature>
<dbReference type="PROSITE" id="PS50005">
    <property type="entry name" value="TPR"/>
    <property type="match status" value="2"/>
</dbReference>
<evidence type="ECO:0000313" key="10">
    <source>
        <dbReference type="Proteomes" id="UP000016480"/>
    </source>
</evidence>
<dbReference type="SMART" id="SM00387">
    <property type="entry name" value="HATPase_c"/>
    <property type="match status" value="1"/>
</dbReference>
<comment type="catalytic activity">
    <reaction evidence="1">
        <text>ATP + protein L-histidine = ADP + protein N-phospho-L-histidine.</text>
        <dbReference type="EC" id="2.7.13.3"/>
    </reaction>
</comment>
<gene>
    <name evidence="9" type="ORF">PRUB_b0239</name>
</gene>
<comment type="caution">
    <text evidence="9">The sequence shown here is derived from an EMBL/GenBank/DDBJ whole genome shotgun (WGS) entry which is preliminary data.</text>
</comment>
<evidence type="ECO:0000313" key="9">
    <source>
        <dbReference type="EMBL" id="KAF7781118.1"/>
    </source>
</evidence>
<sequence length="934" mass="106344">MRSFISNTLLLTTLLFVAVSVCSSEPDHVTELEQQIQTSKQSQKVDAIIAYMKVSFFFKSKLALAYGEQALKLLERYPNNRQAALVYLYMARAVLYEDDLSQAKIWAMQSEKIAQRSGLGGIEASAALVRGEIAFTLRDYEQAKKLISFAIERSNQVQDRAVEGRAHGVLGKLYKSLLQYDLSLRHYLQGLDIYLKLNDRLSASKSHEYLASLYRKMGVFEKTLLHQREALKMARALEDNRSIAVITSNLGTYYKDVRDYERAIEMHQESLRIKHTLNYQRGIIHSYNQLGNLHYLAGDLESAEYYITQAITLAGDLEKPTHVASAYLYLGRVYRVKGDMSLAESHLLKSLELFRKSFREASLAKVRLELARLYTQNEALEKAIIQLDNAERIASLHGSEALLTNIYREQSDVYKATGDYNAALMSLHSYLSLSEVLAERSKQHRIQSLIIEHDLEDKALAIESLTQENKIKALELEQQKIQNRLYLIGLMLVFLVLFFLYNWRAKNTQLKIEAAALQKVKTANRRLSLALWGSGDTLWDWDLVNGIMVRENQLEGLRLPPEVIGTHIDVFKPLVHPDDFEELKQRFTDHLQGRSEFYEVSYRVLTNTGDWLWILDRGRVTERSEHGDALRLSGTFKNISKIKASEYALSELNASLEQRVEERTETLKRSRDELAMALEELTKTQEYLFEARKMAALGRLVVGVSHELNTPLGTSVTANSLLKDKFKQFQSQLNESTLTRNDTEQFMEVASSCITLLEANITRAAELVQRFKLICVDDGSQPEQRFMMSDLLAGFQTLHRSDDKVTVHCDCPADLAITSDRQTLSTVLEGLYQNSVDHGFVNKTEGNIWIQVKICSQKVILYFSDDGEGIESESASSLFDPFYTTKRHDGHVGLGLYIVFSQVTHLLRGQITYQARSEGGACFVIQIPQMIETS</sequence>
<dbReference type="PANTHER" id="PTHR10098">
    <property type="entry name" value="RAPSYN-RELATED"/>
    <property type="match status" value="1"/>
</dbReference>
<dbReference type="Gene3D" id="1.10.287.130">
    <property type="match status" value="1"/>
</dbReference>
<dbReference type="PANTHER" id="PTHR10098:SF108">
    <property type="entry name" value="TETRATRICOPEPTIDE REPEAT PROTEIN 28"/>
    <property type="match status" value="1"/>
</dbReference>
<dbReference type="AlphaFoldDB" id="A0A8T0C1J7"/>
<reference evidence="9 10" key="1">
    <citation type="journal article" date="2012" name="J. Bacteriol.">
        <title>Genome sequence of the cycloprodigiosin-producing bacterial strain Pseudoalteromonas rubra ATCC 29570(T).</title>
        <authorList>
            <person name="Xie B.B."/>
            <person name="Shu Y.L."/>
            <person name="Qin Q.L."/>
            <person name="Rong J.C."/>
            <person name="Zhang X.Y."/>
            <person name="Chen X.L."/>
            <person name="Zhou B.C."/>
            <person name="Zhang Y.Z."/>
        </authorList>
    </citation>
    <scope>NUCLEOTIDE SEQUENCE [LARGE SCALE GENOMIC DNA]</scope>
    <source>
        <strain evidence="9 10">DSM 6842</strain>
    </source>
</reference>
<keyword evidence="6" id="KW-0732">Signal</keyword>
<dbReference type="CDD" id="cd00130">
    <property type="entry name" value="PAS"/>
    <property type="match status" value="1"/>
</dbReference>
<evidence type="ECO:0000256" key="1">
    <source>
        <dbReference type="ARBA" id="ARBA00000085"/>
    </source>
</evidence>
<dbReference type="Gene3D" id="1.25.40.10">
    <property type="entry name" value="Tetratricopeptide repeat domain"/>
    <property type="match status" value="3"/>
</dbReference>
<dbReference type="InterPro" id="IPR013655">
    <property type="entry name" value="PAS_fold_3"/>
</dbReference>
<protein>
    <recommendedName>
        <fullName evidence="2">histidine kinase</fullName>
        <ecNumber evidence="2">2.7.13.3</ecNumber>
    </recommendedName>
</protein>
<dbReference type="SUPFAM" id="SSF55785">
    <property type="entry name" value="PYP-like sensor domain (PAS domain)"/>
    <property type="match status" value="1"/>
</dbReference>
<dbReference type="EC" id="2.7.13.3" evidence="2"/>
<feature type="domain" description="PAC" evidence="8">
    <location>
        <begin position="598"/>
        <end position="651"/>
    </location>
</feature>
<keyword evidence="5" id="KW-0472">Membrane</keyword>
<dbReference type="SMART" id="SM00028">
    <property type="entry name" value="TPR"/>
    <property type="match status" value="7"/>
</dbReference>
<feature type="repeat" description="TPR" evidence="3">
    <location>
        <begin position="244"/>
        <end position="277"/>
    </location>
</feature>
<dbReference type="PROSITE" id="PS50109">
    <property type="entry name" value="HIS_KIN"/>
    <property type="match status" value="1"/>
</dbReference>
<dbReference type="PROSITE" id="PS50113">
    <property type="entry name" value="PAC"/>
    <property type="match status" value="1"/>
</dbReference>
<dbReference type="InterPro" id="IPR005467">
    <property type="entry name" value="His_kinase_dom"/>
</dbReference>
<dbReference type="InterPro" id="IPR036890">
    <property type="entry name" value="HATPase_C_sf"/>
</dbReference>
<dbReference type="PRINTS" id="PR00344">
    <property type="entry name" value="BCTRLSENSOR"/>
</dbReference>
<accession>A0A8T0C1J7</accession>
<keyword evidence="5" id="KW-1133">Transmembrane helix</keyword>
<feature type="signal peptide" evidence="6">
    <location>
        <begin position="1"/>
        <end position="23"/>
    </location>
</feature>
<evidence type="ECO:0000256" key="2">
    <source>
        <dbReference type="ARBA" id="ARBA00012438"/>
    </source>
</evidence>
<proteinExistence type="predicted"/>
<dbReference type="InterPro" id="IPR004358">
    <property type="entry name" value="Sig_transdc_His_kin-like_C"/>
</dbReference>
<evidence type="ECO:0000256" key="4">
    <source>
        <dbReference type="SAM" id="Coils"/>
    </source>
</evidence>
<evidence type="ECO:0000259" key="8">
    <source>
        <dbReference type="PROSITE" id="PS50113"/>
    </source>
</evidence>
<dbReference type="InterPro" id="IPR036097">
    <property type="entry name" value="HisK_dim/P_sf"/>
</dbReference>
<dbReference type="SUPFAM" id="SSF47384">
    <property type="entry name" value="Homodimeric domain of signal transducing histidine kinase"/>
    <property type="match status" value="1"/>
</dbReference>
<dbReference type="InterPro" id="IPR000700">
    <property type="entry name" value="PAS-assoc_C"/>
</dbReference>
<dbReference type="Gene3D" id="3.30.565.10">
    <property type="entry name" value="Histidine kinase-like ATPase, C-terminal domain"/>
    <property type="match status" value="1"/>
</dbReference>
<dbReference type="SUPFAM" id="SSF55874">
    <property type="entry name" value="ATPase domain of HSP90 chaperone/DNA topoisomerase II/histidine kinase"/>
    <property type="match status" value="1"/>
</dbReference>
<dbReference type="InterPro" id="IPR035965">
    <property type="entry name" value="PAS-like_dom_sf"/>
</dbReference>
<dbReference type="InterPro" id="IPR000014">
    <property type="entry name" value="PAS"/>
</dbReference>
<dbReference type="InterPro" id="IPR011990">
    <property type="entry name" value="TPR-like_helical_dom_sf"/>
</dbReference>
<dbReference type="Pfam" id="PF08447">
    <property type="entry name" value="PAS_3"/>
    <property type="match status" value="1"/>
</dbReference>
<dbReference type="Proteomes" id="UP000016480">
    <property type="component" value="Unassembled WGS sequence"/>
</dbReference>
<dbReference type="EMBL" id="AHCD03000044">
    <property type="protein sequence ID" value="KAF7781118.1"/>
    <property type="molecule type" value="Genomic_DNA"/>
</dbReference>
<dbReference type="SUPFAM" id="SSF48452">
    <property type="entry name" value="TPR-like"/>
    <property type="match status" value="3"/>
</dbReference>
<dbReference type="GeneID" id="61360060"/>
<dbReference type="Pfam" id="PF02518">
    <property type="entry name" value="HATPase_c"/>
    <property type="match status" value="1"/>
</dbReference>
<dbReference type="CDD" id="cd00075">
    <property type="entry name" value="HATPase"/>
    <property type="match status" value="1"/>
</dbReference>
<dbReference type="GO" id="GO:0000155">
    <property type="term" value="F:phosphorelay sensor kinase activity"/>
    <property type="evidence" value="ECO:0007669"/>
    <property type="project" value="InterPro"/>
</dbReference>
<dbReference type="InterPro" id="IPR041617">
    <property type="entry name" value="TPR_MalT"/>
</dbReference>
<dbReference type="Pfam" id="PF17874">
    <property type="entry name" value="TPR_MalT"/>
    <property type="match status" value="1"/>
</dbReference>
<keyword evidence="4" id="KW-0175">Coiled coil</keyword>
<feature type="chain" id="PRO_5035868819" description="histidine kinase" evidence="6">
    <location>
        <begin position="24"/>
        <end position="934"/>
    </location>
</feature>
<feature type="domain" description="Histidine kinase" evidence="7">
    <location>
        <begin position="703"/>
        <end position="931"/>
    </location>
</feature>
<keyword evidence="3" id="KW-0802">TPR repeat</keyword>
<feature type="coiled-coil region" evidence="4">
    <location>
        <begin position="363"/>
        <end position="390"/>
    </location>
</feature>
<dbReference type="Gene3D" id="3.30.450.20">
    <property type="entry name" value="PAS domain"/>
    <property type="match status" value="1"/>
</dbReference>
<dbReference type="InterPro" id="IPR003594">
    <property type="entry name" value="HATPase_dom"/>
</dbReference>
<dbReference type="RefSeq" id="WP_010384338.1">
    <property type="nucleotide sequence ID" value="NZ_AHCD03000044.1"/>
</dbReference>
<feature type="coiled-coil region" evidence="4">
    <location>
        <begin position="653"/>
        <end position="680"/>
    </location>
</feature>
<evidence type="ECO:0000256" key="5">
    <source>
        <dbReference type="SAM" id="Phobius"/>
    </source>
</evidence>
<dbReference type="InterPro" id="IPR019734">
    <property type="entry name" value="TPR_rpt"/>
</dbReference>
<feature type="transmembrane region" description="Helical" evidence="5">
    <location>
        <begin position="485"/>
        <end position="503"/>
    </location>
</feature>
<keyword evidence="5" id="KW-0812">Transmembrane</keyword>
<evidence type="ECO:0000256" key="6">
    <source>
        <dbReference type="SAM" id="SignalP"/>
    </source>
</evidence>
<evidence type="ECO:0000256" key="3">
    <source>
        <dbReference type="PROSITE-ProRule" id="PRU00339"/>
    </source>
</evidence>
<evidence type="ECO:0000259" key="7">
    <source>
        <dbReference type="PROSITE" id="PS50109"/>
    </source>
</evidence>